<protein>
    <submittedName>
        <fullName evidence="1">Uncharacterized protein</fullName>
    </submittedName>
</protein>
<name>A0AAQ1GJ62_9BURK</name>
<gene>
    <name evidence="1" type="ORF">SAMN05216550_113193</name>
</gene>
<reference evidence="1 2" key="1">
    <citation type="submission" date="2016-10" db="EMBL/GenBank/DDBJ databases">
        <authorList>
            <person name="Varghese N."/>
            <person name="Submissions S."/>
        </authorList>
    </citation>
    <scope>NUCLEOTIDE SEQUENCE [LARGE SCALE GENOMIC DNA]</scope>
    <source>
        <strain evidence="1 2">LMG 22274</strain>
    </source>
</reference>
<dbReference type="RefSeq" id="WP_074985413.1">
    <property type="nucleotide sequence ID" value="NZ_CADFGN010000001.1"/>
</dbReference>
<dbReference type="EMBL" id="FNZM01000013">
    <property type="protein sequence ID" value="SEK02622.1"/>
    <property type="molecule type" value="Genomic_DNA"/>
</dbReference>
<evidence type="ECO:0000313" key="1">
    <source>
        <dbReference type="EMBL" id="SEK02622.1"/>
    </source>
</evidence>
<organism evidence="1 2">
    <name type="scientific">Paraburkholderia tropica</name>
    <dbReference type="NCBI Taxonomy" id="92647"/>
    <lineage>
        <taxon>Bacteria</taxon>
        <taxon>Pseudomonadati</taxon>
        <taxon>Pseudomonadota</taxon>
        <taxon>Betaproteobacteria</taxon>
        <taxon>Burkholderiales</taxon>
        <taxon>Burkholderiaceae</taxon>
        <taxon>Paraburkholderia</taxon>
    </lineage>
</organism>
<comment type="caution">
    <text evidence="1">The sequence shown here is derived from an EMBL/GenBank/DDBJ whole genome shotgun (WGS) entry which is preliminary data.</text>
</comment>
<sequence>MADAFRIIPPQVLAAGTDVPPEQINAGFISMANQLNVALNTLANGASPQFAAAMLAWFNSLPTSLPATAGVLWNNGGTLAQS</sequence>
<dbReference type="Proteomes" id="UP000183529">
    <property type="component" value="Unassembled WGS sequence"/>
</dbReference>
<dbReference type="AlphaFoldDB" id="A0AAQ1GJ62"/>
<proteinExistence type="predicted"/>
<accession>A0AAQ1GJ62</accession>
<evidence type="ECO:0000313" key="2">
    <source>
        <dbReference type="Proteomes" id="UP000183529"/>
    </source>
</evidence>